<reference evidence="4 5" key="1">
    <citation type="journal article" date="2015" name="BMC Genomics">
        <title>Comparative genomics of Fructobacillus spp. and Leuconostoc spp. reveals niche-specific evolution of Fructobacillus spp.</title>
        <authorList>
            <person name="Endo A."/>
            <person name="Tanizawa Y."/>
            <person name="Tanaka N."/>
            <person name="Maeno S."/>
            <person name="Kumar H."/>
            <person name="Shiwa Y."/>
            <person name="Okada S."/>
            <person name="Yoshikawa H."/>
            <person name="Dicks L."/>
            <person name="Nakagawa J."/>
            <person name="Arita M."/>
        </authorList>
    </citation>
    <scope>NUCLEOTIDE SEQUENCE [LARGE SCALE GENOMIC DNA]</scope>
    <source>
        <strain evidence="4 5">DSM 15468</strain>
    </source>
</reference>
<gene>
    <name evidence="4" type="ORF">FPFC_020080</name>
</gene>
<dbReference type="NCBIfam" id="NF009689">
    <property type="entry name" value="PRK13210.1"/>
    <property type="match status" value="1"/>
</dbReference>
<dbReference type="Gene3D" id="3.20.20.150">
    <property type="entry name" value="Divalent-metal-dependent TIM barrel enzymes"/>
    <property type="match status" value="1"/>
</dbReference>
<dbReference type="EMBL" id="DF968064">
    <property type="protein sequence ID" value="GAP02561.1"/>
    <property type="molecule type" value="Genomic_DNA"/>
</dbReference>
<dbReference type="Pfam" id="PF01261">
    <property type="entry name" value="AP_endonuc_2"/>
    <property type="match status" value="1"/>
</dbReference>
<dbReference type="InterPro" id="IPR036237">
    <property type="entry name" value="Xyl_isomerase-like_sf"/>
</dbReference>
<feature type="domain" description="Xylose isomerase-like TIM barrel" evidence="3">
    <location>
        <begin position="23"/>
        <end position="264"/>
    </location>
</feature>
<organism evidence="4 5">
    <name type="scientific">Fructobacillus pseudoficulneus</name>
    <dbReference type="NCBI Taxonomy" id="220714"/>
    <lineage>
        <taxon>Bacteria</taxon>
        <taxon>Bacillati</taxon>
        <taxon>Bacillota</taxon>
        <taxon>Bacilli</taxon>
        <taxon>Lactobacillales</taxon>
        <taxon>Lactobacillaceae</taxon>
        <taxon>Fructobacillus</taxon>
    </lineage>
</organism>
<evidence type="ECO:0000256" key="1">
    <source>
        <dbReference type="ARBA" id="ARBA00023235"/>
    </source>
</evidence>
<evidence type="ECO:0000313" key="5">
    <source>
        <dbReference type="Proteomes" id="UP000061227"/>
    </source>
</evidence>
<evidence type="ECO:0000259" key="3">
    <source>
        <dbReference type="Pfam" id="PF01261"/>
    </source>
</evidence>
<accession>A0A3F3GSI6</accession>
<name>A0A3F3GSI6_9LACO</name>
<dbReference type="AlphaFoldDB" id="A0A3F3GSI6"/>
<proteinExistence type="predicted"/>
<evidence type="ECO:0000313" key="4">
    <source>
        <dbReference type="EMBL" id="GAP02561.1"/>
    </source>
</evidence>
<dbReference type="PANTHER" id="PTHR43489">
    <property type="entry name" value="ISOMERASE"/>
    <property type="match status" value="1"/>
</dbReference>
<dbReference type="InterPro" id="IPR050417">
    <property type="entry name" value="Sugar_Epim/Isomerase"/>
</dbReference>
<dbReference type="SUPFAM" id="SSF51658">
    <property type="entry name" value="Xylose isomerase-like"/>
    <property type="match status" value="1"/>
</dbReference>
<evidence type="ECO:0000256" key="2">
    <source>
        <dbReference type="NCBIfam" id="TIGR00542"/>
    </source>
</evidence>
<dbReference type="Proteomes" id="UP000061227">
    <property type="component" value="Unassembled WGS sequence"/>
</dbReference>
<dbReference type="GO" id="GO:0016861">
    <property type="term" value="F:intramolecular oxidoreductase activity, interconverting aldoses and ketoses"/>
    <property type="evidence" value="ECO:0007669"/>
    <property type="project" value="InterPro"/>
</dbReference>
<dbReference type="GO" id="GO:0034015">
    <property type="term" value="F:L-ribulose-5-phosphate 3-epimerase activity"/>
    <property type="evidence" value="ECO:0007669"/>
    <property type="project" value="TreeGrafter"/>
</dbReference>
<dbReference type="InterPro" id="IPR004560">
    <property type="entry name" value="L-Ru-5P_3-Epase"/>
</dbReference>
<sequence>MKKVRLGINEKALPAEFSWEEKFQLVKSLGFSFIELSIDESDERIQRLEWTKEESQQLREISQRFDIQIKTIMLSALRKYPLGSADPGIYRLAYGMARQAIILAKNLGCGTVQLAGYDEYYLPKSSGGPNRFYQNLERITQFAAREQVMVTVETMDDKFINTVQKVAELKMVIKSPWLAAYADLGNLTAWQGNNPKLVAVDLKANQEIIAAIHVKDTKPVTNDFPGVFKDVSLGEGTVNFDYLFNVLYRSGYQGTFTIELWTERAVDCLKKLQLAKDFVTEKLEAAGYEITVS</sequence>
<dbReference type="OrthoDB" id="3185623at2"/>
<keyword evidence="5" id="KW-1185">Reference proteome</keyword>
<keyword evidence="1" id="KW-0413">Isomerase</keyword>
<dbReference type="RefSeq" id="WP_059376679.1">
    <property type="nucleotide sequence ID" value="NZ_DF968064.1"/>
</dbReference>
<protein>
    <recommendedName>
        <fullName evidence="2">L-ribulose-5-phosphate 3-epimerase</fullName>
    </recommendedName>
</protein>
<dbReference type="STRING" id="220714.SAMN05660469_0497"/>
<dbReference type="NCBIfam" id="TIGR00542">
    <property type="entry name" value="hxl6Piso_put"/>
    <property type="match status" value="1"/>
</dbReference>
<dbReference type="InterPro" id="IPR013022">
    <property type="entry name" value="Xyl_isomerase-like_TIM-brl"/>
</dbReference>
<dbReference type="PANTHER" id="PTHR43489:SF1">
    <property type="entry name" value="L-RIBULOSE-5-PHOSPHATE 3-EPIMERASE SGBU-RELATED"/>
    <property type="match status" value="1"/>
</dbReference>
<dbReference type="GO" id="GO:0019852">
    <property type="term" value="P:L-ascorbic acid metabolic process"/>
    <property type="evidence" value="ECO:0007669"/>
    <property type="project" value="TreeGrafter"/>
</dbReference>